<reference evidence="1 2" key="1">
    <citation type="submission" date="2016-03" db="EMBL/GenBank/DDBJ databases">
        <title>Genome sequence of Rhodococcus kyotonensis KB10.</title>
        <authorList>
            <person name="Jeong H."/>
            <person name="Hong C.E."/>
            <person name="Jo S.H."/>
            <person name="Park J.M."/>
        </authorList>
    </citation>
    <scope>NUCLEOTIDE SEQUENCE [LARGE SCALE GENOMIC DNA]</scope>
    <source>
        <strain evidence="1 2">KB10</strain>
    </source>
</reference>
<dbReference type="InterPro" id="IPR036890">
    <property type="entry name" value="HATPase_C_sf"/>
</dbReference>
<organism evidence="1 2">
    <name type="scientific">Rhodococcoides kyotonense</name>
    <dbReference type="NCBI Taxonomy" id="398843"/>
    <lineage>
        <taxon>Bacteria</taxon>
        <taxon>Bacillati</taxon>
        <taxon>Actinomycetota</taxon>
        <taxon>Actinomycetes</taxon>
        <taxon>Mycobacteriales</taxon>
        <taxon>Nocardiaceae</taxon>
        <taxon>Rhodococcoides</taxon>
    </lineage>
</organism>
<gene>
    <name evidence="1" type="ORF">A3K89_03725</name>
</gene>
<dbReference type="NCBIfam" id="NF047352">
    <property type="entry name" value="P_loop_sacsin"/>
    <property type="match status" value="1"/>
</dbReference>
<evidence type="ECO:0000313" key="1">
    <source>
        <dbReference type="EMBL" id="OAK54937.1"/>
    </source>
</evidence>
<proteinExistence type="predicted"/>
<dbReference type="AlphaFoldDB" id="A0A177YHE1"/>
<evidence type="ECO:0000313" key="2">
    <source>
        <dbReference type="Proteomes" id="UP000077519"/>
    </source>
</evidence>
<dbReference type="EMBL" id="LVHI01000012">
    <property type="protein sequence ID" value="OAK54937.1"/>
    <property type="molecule type" value="Genomic_DNA"/>
</dbReference>
<accession>A0A177YHE1</accession>
<comment type="caution">
    <text evidence="1">The sequence shown here is derived from an EMBL/GenBank/DDBJ whole genome shotgun (WGS) entry which is preliminary data.</text>
</comment>
<keyword evidence="2" id="KW-1185">Reference proteome</keyword>
<name>A0A177YHE1_9NOCA</name>
<dbReference type="SUPFAM" id="SSF55874">
    <property type="entry name" value="ATPase domain of HSP90 chaperone/DNA topoisomerase II/histidine kinase"/>
    <property type="match status" value="1"/>
</dbReference>
<dbReference type="Proteomes" id="UP000077519">
    <property type="component" value="Unassembled WGS sequence"/>
</dbReference>
<protein>
    <submittedName>
        <fullName evidence="1">Molecular chaperone Hsp90</fullName>
    </submittedName>
</protein>
<sequence>MNDPFDTEALRAGVVSAWTSSPTRLREDAATEADLVRAGYRDRLLTELAQNAADAADRAGVPGHVKVWCVGDALHVANTGAPLDIEGVHALTALRASAKTSGVGRFGVGFTAVRTVASEIEFRSAAGGIVFSAERTGQVLIDAGLTAPDAGIPVLRLAWPTNEAPAEGFASEIVLKLRHDAAPMFDAFRAEAVDLLLELDSLTTIDIDDTHFDCRTTDIGNGAAHLTIGDRTWWQFRTDHARWVVPMSDGVPVPVDADVLRAPTRSDEELSLPAIVIADVAMQPDRRRTLPGTPVEGIADGYGRMLAALPAASRPSFVPRPGFARSEVDGVLRERIVRECASVPWLPGVDGKDLIPSRAVVLPGLTDELAEVLGPVMPDLAAPSVSGPRHGPALAAVDVHRIGLARLADMLSGTSHEPLWWHRLYDALAPLVTDGVAPEELAALPVPLSDGRTVTGPRTTVLAVGARGVGGVHWARLVHPDAAAPLLTRLGATEASPAELLSDPALQVVLDDLDWDDDDAVDELIATVLSLADGQRDLPSWLGSLPIEDTDGELRAADELLLPDAPLVRLLSSDSPFGVVATSVVDRFGADALRAVGVGWGFGVVTEDLPTGPDHDLADEGAWWASLREDPDVLIAVRDLDLVDDERWPDALSQLVEERTTRDLLADRGGYTAWWLRRHAVIDGHRLGHYRAPSDLTFAGLLDPLDHPHADDVASALAPAVCDSAEFASLILDRLADPARTPTPAVVARAHRLVAEAVSSGVVDLDDLDLPPRVRAMSGAVIDPADAVVVDRPWFVGVVTSDVAVLSSMESAATLASILDVRTASESIRADVVGVGRVSSWDREPDAVLACAALGSELPSGQVVVHRELTVRVTGAVEGRRRVASWVTDDGIVHCDESWGRPRGQ</sequence>
<dbReference type="RefSeq" id="WP_068426064.1">
    <property type="nucleotide sequence ID" value="NZ_LVHI01000012.1"/>
</dbReference>